<evidence type="ECO:0000256" key="2">
    <source>
        <dbReference type="ARBA" id="ARBA00023125"/>
    </source>
</evidence>
<dbReference type="InterPro" id="IPR018060">
    <property type="entry name" value="HTH_AraC"/>
</dbReference>
<dbReference type="EMBL" id="AKGD01000003">
    <property type="protein sequence ID" value="EIT68382.1"/>
    <property type="molecule type" value="Genomic_DNA"/>
</dbReference>
<dbReference type="GO" id="GO:0005829">
    <property type="term" value="C:cytosol"/>
    <property type="evidence" value="ECO:0007669"/>
    <property type="project" value="TreeGrafter"/>
</dbReference>
<dbReference type="InterPro" id="IPR009057">
    <property type="entry name" value="Homeodomain-like_sf"/>
</dbReference>
<evidence type="ECO:0000256" key="1">
    <source>
        <dbReference type="ARBA" id="ARBA00023015"/>
    </source>
</evidence>
<dbReference type="STRING" id="1172194.WQQ_35770"/>
<comment type="caution">
    <text evidence="5">The sequence shown here is derived from an EMBL/GenBank/DDBJ whole genome shotgun (WGS) entry which is preliminary data.</text>
</comment>
<dbReference type="Proteomes" id="UP000003704">
    <property type="component" value="Unassembled WGS sequence"/>
</dbReference>
<dbReference type="InterPro" id="IPR032687">
    <property type="entry name" value="AraC-type_N"/>
</dbReference>
<protein>
    <recommendedName>
        <fullName evidence="4">HTH araC/xylS-type domain-containing protein</fullName>
    </recommendedName>
</protein>
<dbReference type="Gene3D" id="1.10.10.60">
    <property type="entry name" value="Homeodomain-like"/>
    <property type="match status" value="1"/>
</dbReference>
<organism evidence="5 6">
    <name type="scientific">Hydrocarboniphaga effusa AP103</name>
    <dbReference type="NCBI Taxonomy" id="1172194"/>
    <lineage>
        <taxon>Bacteria</taxon>
        <taxon>Pseudomonadati</taxon>
        <taxon>Pseudomonadota</taxon>
        <taxon>Gammaproteobacteria</taxon>
        <taxon>Nevskiales</taxon>
        <taxon>Nevskiaceae</taxon>
        <taxon>Hydrocarboniphaga</taxon>
    </lineage>
</organism>
<keyword evidence="2" id="KW-0238">DNA-binding</keyword>
<evidence type="ECO:0000313" key="6">
    <source>
        <dbReference type="Proteomes" id="UP000003704"/>
    </source>
</evidence>
<proteinExistence type="predicted"/>
<accession>I7Z9N0</accession>
<keyword evidence="1" id="KW-0805">Transcription regulation</keyword>
<dbReference type="GO" id="GO:0003700">
    <property type="term" value="F:DNA-binding transcription factor activity"/>
    <property type="evidence" value="ECO:0007669"/>
    <property type="project" value="InterPro"/>
</dbReference>
<dbReference type="OrthoDB" id="6816069at2"/>
<keyword evidence="3" id="KW-0804">Transcription</keyword>
<evidence type="ECO:0000313" key="5">
    <source>
        <dbReference type="EMBL" id="EIT68382.1"/>
    </source>
</evidence>
<dbReference type="PANTHER" id="PTHR47894:SF4">
    <property type="entry name" value="HTH-TYPE TRANSCRIPTIONAL REGULATOR GADX"/>
    <property type="match status" value="1"/>
</dbReference>
<dbReference type="PROSITE" id="PS01124">
    <property type="entry name" value="HTH_ARAC_FAMILY_2"/>
    <property type="match status" value="1"/>
</dbReference>
<dbReference type="Pfam" id="PF12833">
    <property type="entry name" value="HTH_18"/>
    <property type="match status" value="1"/>
</dbReference>
<feature type="domain" description="HTH araC/xylS-type" evidence="4">
    <location>
        <begin position="235"/>
        <end position="333"/>
    </location>
</feature>
<dbReference type="RefSeq" id="WP_007186514.1">
    <property type="nucleotide sequence ID" value="NZ_AKGD01000003.1"/>
</dbReference>
<gene>
    <name evidence="5" type="ORF">WQQ_35770</name>
</gene>
<dbReference type="PANTHER" id="PTHR47894">
    <property type="entry name" value="HTH-TYPE TRANSCRIPTIONAL REGULATOR GADX"/>
    <property type="match status" value="1"/>
</dbReference>
<evidence type="ECO:0000256" key="3">
    <source>
        <dbReference type="ARBA" id="ARBA00023163"/>
    </source>
</evidence>
<dbReference type="AlphaFoldDB" id="I7Z9N0"/>
<reference evidence="5 6" key="1">
    <citation type="journal article" date="2012" name="J. Bacteriol.">
        <title>Genome Sequence of n-Alkane-Degrading Hydrocarboniphaga effusa Strain AP103T (ATCC BAA-332T).</title>
        <authorList>
            <person name="Chang H.K."/>
            <person name="Zylstra G.J."/>
            <person name="Chae J.C."/>
        </authorList>
    </citation>
    <scope>NUCLEOTIDE SEQUENCE [LARGE SCALE GENOMIC DNA]</scope>
    <source>
        <strain evidence="5 6">AP103</strain>
    </source>
</reference>
<dbReference type="SMART" id="SM00342">
    <property type="entry name" value="HTH_ARAC"/>
    <property type="match status" value="1"/>
</dbReference>
<dbReference type="SUPFAM" id="SSF46689">
    <property type="entry name" value="Homeodomain-like"/>
    <property type="match status" value="2"/>
</dbReference>
<name>I7Z9N0_9GAMM</name>
<dbReference type="PRINTS" id="PR01590">
    <property type="entry name" value="HTHFIS"/>
</dbReference>
<dbReference type="GO" id="GO:0000976">
    <property type="term" value="F:transcription cis-regulatory region binding"/>
    <property type="evidence" value="ECO:0007669"/>
    <property type="project" value="TreeGrafter"/>
</dbReference>
<dbReference type="Pfam" id="PF12625">
    <property type="entry name" value="Arabinose_bd"/>
    <property type="match status" value="1"/>
</dbReference>
<keyword evidence="6" id="KW-1185">Reference proteome</keyword>
<evidence type="ECO:0000259" key="4">
    <source>
        <dbReference type="PROSITE" id="PS01124"/>
    </source>
</evidence>
<dbReference type="PATRIC" id="fig|1172194.4.peg.3471"/>
<sequence>MTTFVRAAGMRGTAELLRELGLSMEALLDEVGIPRAALADEELRISLPAICVLLERASERSGCGDLGLRIAERQDIGILGPLAIAMQNASTIGDAMAVLSRYLHSHSTGIRMSIHADSPKKGDTSLRLNLITPSWMPRRQVTDQCMADLYHFLVWLPKVQPLRLDVALPHQPIAPAKRYQQVFARPVSFGEPHAQISVPSAVLDNELVGGESSLHQLSLDYLRLVFRPGNHSVSEQVADILQRALSSTRGRREVVAKLLGLHPRTLQRRLEAEDQQFSRILDAVRREQASRWLIESTIPLAHIADILGMADQSVLYRCCERWFGRSPSQIRRLGLPG</sequence>
<dbReference type="InterPro" id="IPR002197">
    <property type="entry name" value="HTH_Fis"/>
</dbReference>